<keyword evidence="9" id="KW-1185">Reference proteome</keyword>
<dbReference type="SMART" id="SM00401">
    <property type="entry name" value="ZnF_GATA"/>
    <property type="match status" value="1"/>
</dbReference>
<evidence type="ECO:0000313" key="10">
    <source>
        <dbReference type="WBParaSite" id="SCUD_0000106201-mRNA-1"/>
    </source>
</evidence>
<dbReference type="InterPro" id="IPR039355">
    <property type="entry name" value="Transcription_factor_GATA"/>
</dbReference>
<evidence type="ECO:0000313" key="8">
    <source>
        <dbReference type="EMBL" id="VDO65377.1"/>
    </source>
</evidence>
<dbReference type="GO" id="GO:0000978">
    <property type="term" value="F:RNA polymerase II cis-regulatory region sequence-specific DNA binding"/>
    <property type="evidence" value="ECO:0007669"/>
    <property type="project" value="TreeGrafter"/>
</dbReference>
<dbReference type="GO" id="GO:0008270">
    <property type="term" value="F:zinc ion binding"/>
    <property type="evidence" value="ECO:0007669"/>
    <property type="project" value="UniProtKB-KW"/>
</dbReference>
<reference evidence="10" key="1">
    <citation type="submission" date="2016-06" db="UniProtKB">
        <authorList>
            <consortium name="WormBaseParasite"/>
        </authorList>
    </citation>
    <scope>IDENTIFICATION</scope>
</reference>
<keyword evidence="3 6" id="KW-0863">Zinc-finger</keyword>
<dbReference type="InterPro" id="IPR013088">
    <property type="entry name" value="Znf_NHR/GATA"/>
</dbReference>
<dbReference type="PROSITE" id="PS50114">
    <property type="entry name" value="GATA_ZN_FINGER_2"/>
    <property type="match status" value="1"/>
</dbReference>
<dbReference type="GO" id="GO:0045944">
    <property type="term" value="P:positive regulation of transcription by RNA polymerase II"/>
    <property type="evidence" value="ECO:0007669"/>
    <property type="project" value="TreeGrafter"/>
</dbReference>
<evidence type="ECO:0000256" key="3">
    <source>
        <dbReference type="ARBA" id="ARBA00022771"/>
    </source>
</evidence>
<dbReference type="GO" id="GO:0000122">
    <property type="term" value="P:negative regulation of transcription by RNA polymerase II"/>
    <property type="evidence" value="ECO:0007669"/>
    <property type="project" value="TreeGrafter"/>
</dbReference>
<keyword evidence="5" id="KW-0539">Nucleus</keyword>
<dbReference type="InterPro" id="IPR000679">
    <property type="entry name" value="Znf_GATA"/>
</dbReference>
<dbReference type="PANTHER" id="PTHR10071:SF281">
    <property type="entry name" value="BOX A-BINDING FACTOR-RELATED"/>
    <property type="match status" value="1"/>
</dbReference>
<evidence type="ECO:0000256" key="5">
    <source>
        <dbReference type="ARBA" id="ARBA00023242"/>
    </source>
</evidence>
<evidence type="ECO:0000256" key="2">
    <source>
        <dbReference type="ARBA" id="ARBA00022723"/>
    </source>
</evidence>
<dbReference type="EMBL" id="UZAK01000816">
    <property type="protein sequence ID" value="VDO65377.1"/>
    <property type="molecule type" value="Genomic_DNA"/>
</dbReference>
<gene>
    <name evidence="8" type="ORF">SCUD_LOCUS1063</name>
</gene>
<sequence length="79" mass="9505">MIHEIEMILRNMIHKNQYLFLVMSANRKLGTFCANCRTSHTTLWRRNQQGDSVCNACGLYYKLHHVRNNCLIKVKRRRR</sequence>
<dbReference type="STRING" id="6186.A0A183JEF0"/>
<dbReference type="AlphaFoldDB" id="A0A183JEF0"/>
<comment type="subcellular location">
    <subcellularLocation>
        <location evidence="1">Nucleus</location>
    </subcellularLocation>
</comment>
<reference evidence="8 9" key="2">
    <citation type="submission" date="2018-11" db="EMBL/GenBank/DDBJ databases">
        <authorList>
            <consortium name="Pathogen Informatics"/>
        </authorList>
    </citation>
    <scope>NUCLEOTIDE SEQUENCE [LARGE SCALE GENOMIC DNA]</scope>
    <source>
        <strain evidence="8">Dakar</strain>
        <strain evidence="9">Dakar, Senegal</strain>
    </source>
</reference>
<organism evidence="10">
    <name type="scientific">Schistosoma curassoni</name>
    <dbReference type="NCBI Taxonomy" id="6186"/>
    <lineage>
        <taxon>Eukaryota</taxon>
        <taxon>Metazoa</taxon>
        <taxon>Spiralia</taxon>
        <taxon>Lophotrochozoa</taxon>
        <taxon>Platyhelminthes</taxon>
        <taxon>Trematoda</taxon>
        <taxon>Digenea</taxon>
        <taxon>Strigeidida</taxon>
        <taxon>Schistosomatoidea</taxon>
        <taxon>Schistosomatidae</taxon>
        <taxon>Schistosoma</taxon>
    </lineage>
</organism>
<evidence type="ECO:0000256" key="6">
    <source>
        <dbReference type="PROSITE-ProRule" id="PRU00094"/>
    </source>
</evidence>
<dbReference type="PROSITE" id="PS00344">
    <property type="entry name" value="GATA_ZN_FINGER_1"/>
    <property type="match status" value="1"/>
</dbReference>
<accession>A0A183JEF0</accession>
<proteinExistence type="predicted"/>
<keyword evidence="2" id="KW-0479">Metal-binding</keyword>
<evidence type="ECO:0000256" key="1">
    <source>
        <dbReference type="ARBA" id="ARBA00004123"/>
    </source>
</evidence>
<dbReference type="GO" id="GO:0005634">
    <property type="term" value="C:nucleus"/>
    <property type="evidence" value="ECO:0007669"/>
    <property type="project" value="UniProtKB-SubCell"/>
</dbReference>
<evidence type="ECO:0000256" key="4">
    <source>
        <dbReference type="ARBA" id="ARBA00022833"/>
    </source>
</evidence>
<dbReference type="WBParaSite" id="SCUD_0000106201-mRNA-1">
    <property type="protein sequence ID" value="SCUD_0000106201-mRNA-1"/>
    <property type="gene ID" value="SCUD_0000106201"/>
</dbReference>
<protein>
    <submittedName>
        <fullName evidence="10">GATA-type domain-containing protein</fullName>
    </submittedName>
</protein>
<dbReference type="Gene3D" id="3.30.50.10">
    <property type="entry name" value="Erythroid Transcription Factor GATA-1, subunit A"/>
    <property type="match status" value="1"/>
</dbReference>
<evidence type="ECO:0000313" key="9">
    <source>
        <dbReference type="Proteomes" id="UP000279833"/>
    </source>
</evidence>
<dbReference type="PRINTS" id="PR00619">
    <property type="entry name" value="GATAZNFINGER"/>
</dbReference>
<keyword evidence="4" id="KW-0862">Zinc</keyword>
<dbReference type="CDD" id="cd00202">
    <property type="entry name" value="ZnF_GATA"/>
    <property type="match status" value="1"/>
</dbReference>
<dbReference type="GO" id="GO:0000981">
    <property type="term" value="F:DNA-binding transcription factor activity, RNA polymerase II-specific"/>
    <property type="evidence" value="ECO:0007669"/>
    <property type="project" value="TreeGrafter"/>
</dbReference>
<dbReference type="Proteomes" id="UP000279833">
    <property type="component" value="Unassembled WGS sequence"/>
</dbReference>
<dbReference type="SUPFAM" id="SSF57716">
    <property type="entry name" value="Glucocorticoid receptor-like (DNA-binding domain)"/>
    <property type="match status" value="1"/>
</dbReference>
<evidence type="ECO:0000259" key="7">
    <source>
        <dbReference type="PROSITE" id="PS50114"/>
    </source>
</evidence>
<dbReference type="GO" id="GO:0045165">
    <property type="term" value="P:cell fate commitment"/>
    <property type="evidence" value="ECO:0007669"/>
    <property type="project" value="TreeGrafter"/>
</dbReference>
<name>A0A183JEF0_9TREM</name>
<dbReference type="PANTHER" id="PTHR10071">
    <property type="entry name" value="TRANSCRIPTION FACTOR GATA FAMILY MEMBER"/>
    <property type="match status" value="1"/>
</dbReference>
<dbReference type="Pfam" id="PF00320">
    <property type="entry name" value="GATA"/>
    <property type="match status" value="1"/>
</dbReference>
<feature type="domain" description="GATA-type" evidence="7">
    <location>
        <begin position="27"/>
        <end position="66"/>
    </location>
</feature>